<protein>
    <submittedName>
        <fullName evidence="2">TonB-dependent receptor</fullName>
    </submittedName>
</protein>
<evidence type="ECO:0000313" key="3">
    <source>
        <dbReference type="Proteomes" id="UP001556220"/>
    </source>
</evidence>
<evidence type="ECO:0000256" key="1">
    <source>
        <dbReference type="SAM" id="Phobius"/>
    </source>
</evidence>
<organism evidence="2 3">
    <name type="scientific">Rhodanobacter lycopersici</name>
    <dbReference type="NCBI Taxonomy" id="3162487"/>
    <lineage>
        <taxon>Bacteria</taxon>
        <taxon>Pseudomonadati</taxon>
        <taxon>Pseudomonadota</taxon>
        <taxon>Gammaproteobacteria</taxon>
        <taxon>Lysobacterales</taxon>
        <taxon>Rhodanobacteraceae</taxon>
        <taxon>Rhodanobacter</taxon>
    </lineage>
</organism>
<feature type="transmembrane region" description="Helical" evidence="1">
    <location>
        <begin position="7"/>
        <end position="27"/>
    </location>
</feature>
<feature type="transmembrane region" description="Helical" evidence="1">
    <location>
        <begin position="71"/>
        <end position="92"/>
    </location>
</feature>
<evidence type="ECO:0000313" key="2">
    <source>
        <dbReference type="EMBL" id="MEW9570478.1"/>
    </source>
</evidence>
<accession>A0ABV3Q9H7</accession>
<gene>
    <name evidence="2" type="ORF">ABQJ54_01795</name>
</gene>
<keyword evidence="1" id="KW-0812">Transmembrane</keyword>
<proteinExistence type="predicted"/>
<keyword evidence="3" id="KW-1185">Reference proteome</keyword>
<dbReference type="Proteomes" id="UP001556220">
    <property type="component" value="Unassembled WGS sequence"/>
</dbReference>
<keyword evidence="2" id="KW-0675">Receptor</keyword>
<feature type="transmembrane region" description="Helical" evidence="1">
    <location>
        <begin position="98"/>
        <end position="120"/>
    </location>
</feature>
<sequence length="132" mass="14341">MNFDRKYLVWALGYLIVGMGLGLYMAASKNHAQLVTHAHILMVGFAVSFIYGIIHRLWLKQPGKTLATIQFALHQAAAFAMCTGLLLLYGGVLPESTLTPLLGAGSLGVWLAALLMIWLVRQSGRTTSAALR</sequence>
<comment type="caution">
    <text evidence="2">The sequence shown here is derived from an EMBL/GenBank/DDBJ whole genome shotgun (WGS) entry which is preliminary data.</text>
</comment>
<dbReference type="EMBL" id="JBFOHK010000001">
    <property type="protein sequence ID" value="MEW9570478.1"/>
    <property type="molecule type" value="Genomic_DNA"/>
</dbReference>
<keyword evidence="1" id="KW-0472">Membrane</keyword>
<keyword evidence="1" id="KW-1133">Transmembrane helix</keyword>
<reference evidence="2 3" key="1">
    <citation type="submission" date="2024-06" db="EMBL/GenBank/DDBJ databases">
        <authorList>
            <person name="Woo H."/>
        </authorList>
    </citation>
    <scope>NUCLEOTIDE SEQUENCE [LARGE SCALE GENOMIC DNA]</scope>
    <source>
        <strain evidence="2 3">Si-c</strain>
    </source>
</reference>
<feature type="transmembrane region" description="Helical" evidence="1">
    <location>
        <begin position="39"/>
        <end position="59"/>
    </location>
</feature>
<dbReference type="RefSeq" id="WP_367852570.1">
    <property type="nucleotide sequence ID" value="NZ_JBFOHK010000001.1"/>
</dbReference>
<name>A0ABV3Q9H7_9GAMM</name>